<comment type="caution">
    <text evidence="6">The sequence shown here is derived from an EMBL/GenBank/DDBJ whole genome shotgun (WGS) entry which is preliminary data.</text>
</comment>
<dbReference type="Pfam" id="PF13385">
    <property type="entry name" value="Laminin_G_3"/>
    <property type="match status" value="1"/>
</dbReference>
<keyword evidence="2" id="KW-0964">Secreted</keyword>
<evidence type="ECO:0000256" key="2">
    <source>
        <dbReference type="ARBA" id="ARBA00022525"/>
    </source>
</evidence>
<dbReference type="EMBL" id="QFXE01000013">
    <property type="protein sequence ID" value="RDH85507.1"/>
    <property type="molecule type" value="Genomic_DNA"/>
</dbReference>
<reference evidence="6 7" key="1">
    <citation type="journal article" date="2018" name="ISME J.">
        <title>Endosymbiont genomes yield clues of tubeworm success.</title>
        <authorList>
            <person name="Li Y."/>
            <person name="Liles M.R."/>
            <person name="Halanych K.M."/>
        </authorList>
    </citation>
    <scope>NUCLEOTIDE SEQUENCE [LARGE SCALE GENOMIC DNA]</scope>
    <source>
        <strain evidence="6">A1462</strain>
    </source>
</reference>
<gene>
    <name evidence="6" type="ORF">DIZ78_11250</name>
</gene>
<evidence type="ECO:0000313" key="6">
    <source>
        <dbReference type="EMBL" id="RDH85507.1"/>
    </source>
</evidence>
<name>A0A370DMF2_9GAMM</name>
<evidence type="ECO:0000259" key="5">
    <source>
        <dbReference type="SMART" id="SM00560"/>
    </source>
</evidence>
<organism evidence="6 7">
    <name type="scientific">endosymbiont of Escarpia spicata</name>
    <dbReference type="NCBI Taxonomy" id="2200908"/>
    <lineage>
        <taxon>Bacteria</taxon>
        <taxon>Pseudomonadati</taxon>
        <taxon>Pseudomonadota</taxon>
        <taxon>Gammaproteobacteria</taxon>
        <taxon>sulfur-oxidizing symbionts</taxon>
    </lineage>
</organism>
<dbReference type="SMART" id="SM00560">
    <property type="entry name" value="LamGL"/>
    <property type="match status" value="1"/>
</dbReference>
<dbReference type="Gene3D" id="2.60.120.200">
    <property type="match status" value="1"/>
</dbReference>
<dbReference type="InterPro" id="IPR006558">
    <property type="entry name" value="LamG-like"/>
</dbReference>
<evidence type="ECO:0000256" key="3">
    <source>
        <dbReference type="ARBA" id="ARBA00022729"/>
    </source>
</evidence>
<dbReference type="Gene3D" id="2.60.120.970">
    <property type="match status" value="1"/>
</dbReference>
<keyword evidence="3" id="KW-0732">Signal</keyword>
<feature type="domain" description="LamG-like jellyroll fold" evidence="5">
    <location>
        <begin position="965"/>
        <end position="1097"/>
    </location>
</feature>
<sequence length="1294" mass="139186">MTRMARQSGYILLPVMLAITLVAAIAFTMNYESATETNVVGSELESDQARYLAEAGLNHARWQLEQAGCGPFSDLAGQSFGNHSYSATITPNNAGGTITAYNVPVIADAMIKSDTPAQNYRDDTQLSTYFSIFPSSTQRTLYRFDIENAGIPAGAMVVSAVAKIFVVDSNDSTAVTAHQITADWTEAAVNWDNINTSHDSTSLGSIPSGSPVGEYVSVNITSLVQGWVNGTTANQGIMLKTTSILDLAQFTSKEYGNIDQRPLLEVKITDGSLSNRADIIVQGTLANGVTRSVTRESLVLYQATPNTLELQLDATEGKDAYIYQWQSDWNYGAHVNLVAAHQANAVRHSLLRFNIGAIPAGARVTSANLELYSNATSWASTTIDVHRLNNEWVEGGETGGIGPGANWTERDSAVAWSAAGGDFETRSAASAVTSGDVGWVIWDITGLVNDWVSGETPNYGLLLAPTVDYQGAEFDSSDATDPTTHPKLTITYTCECGVACLAPQGSGKVLLVVGDTGTVDLDDVYKRLLFEDWGYTLSLIDDDEDQAAFDTAFASNDVVYVSETVSGWTLGDKLNTATIGVVNEEGDITDNLGTSTSRNHSVGRNLTILDNSHFITELFSLSSMPVYSAEMDGMSAAGTFAAGLQNLADWGGTPGLAFVETGGILSDGSSTAPGRRVMLPIGRDSTSNFNWNYLNNNGRLIVQRAIQWGTGGAGICSDEQTLEIPVIASHDDGEEPLSADQPVLASDDLELANTSDGDQVVGIRFQNITIPRGSEITEAFIDFTVDEKTSGSTNLTINGEAADNAVEFAWTYHNIIDRPTTSASVAWDDVPSWDKVGEVQTTPDIASVVQEIVNRGGWSSGNALVMLIRGTGTRIPESFDGLPSGAPKLRVTFCPSAESPPTGQVAHWKLDETSGTIAIDSEGGHDATLLNGPQWVPGQLDGGLAFDGVNDRLGVAHDDQLSLVSELTLMARMYSSSLIGYHMVLTKGDSMAPENYWLGVENNTVNFGFDIGGTYIQFNTSGLTLSPDRWHHIAASFEDATDTVRLYVDGKYETFTTTDIPLVNNEGIIIGASRFLNEEFKGILDDVRIYDRVLDATDITDIVDEAGGGGVTIKEPVEIVGSCNGTFLDWFDSRDFAGHDGTLSWAGDWQEVGESDGPTRGDVRVDTDQSDYQLRIRDSDNGGEGVERVADLSGATTALLSFDYRRVDLDENINDYVAVYLSSNGTAGPWTELDRIGTSNDDSYQPYKKDISNYISTNTAIRLLSSPDMGRDDNVWFDNIQIQCKSLEAIPVEP</sequence>
<dbReference type="GO" id="GO:0005576">
    <property type="term" value="C:extracellular region"/>
    <property type="evidence" value="ECO:0007669"/>
    <property type="project" value="UniProtKB-SubCell"/>
</dbReference>
<dbReference type="SUPFAM" id="SSF49899">
    <property type="entry name" value="Concanavalin A-like lectins/glucanases"/>
    <property type="match status" value="1"/>
</dbReference>
<proteinExistence type="predicted"/>
<protein>
    <recommendedName>
        <fullName evidence="5">LamG-like jellyroll fold domain-containing protein</fullName>
    </recommendedName>
</protein>
<dbReference type="NCBIfam" id="NF033679">
    <property type="entry name" value="DNRLRE_dom"/>
    <property type="match status" value="2"/>
</dbReference>
<keyword evidence="7" id="KW-1185">Reference proteome</keyword>
<evidence type="ECO:0000256" key="1">
    <source>
        <dbReference type="ARBA" id="ARBA00004613"/>
    </source>
</evidence>
<dbReference type="InterPro" id="IPR013320">
    <property type="entry name" value="ConA-like_dom_sf"/>
</dbReference>
<accession>A0A370DMF2</accession>
<evidence type="ECO:0000313" key="7">
    <source>
        <dbReference type="Proteomes" id="UP000254771"/>
    </source>
</evidence>
<dbReference type="InterPro" id="IPR055372">
    <property type="entry name" value="CBM96"/>
</dbReference>
<evidence type="ECO:0000256" key="4">
    <source>
        <dbReference type="ARBA" id="ARBA00023157"/>
    </source>
</evidence>
<dbReference type="Proteomes" id="UP000254771">
    <property type="component" value="Unassembled WGS sequence"/>
</dbReference>
<comment type="subcellular location">
    <subcellularLocation>
        <location evidence="1">Secreted</location>
    </subcellularLocation>
</comment>
<keyword evidence="4" id="KW-1015">Disulfide bond</keyword>
<dbReference type="Pfam" id="PF24517">
    <property type="entry name" value="CBM96"/>
    <property type="match status" value="2"/>
</dbReference>